<dbReference type="EMBL" id="JAJFAZ020000001">
    <property type="protein sequence ID" value="KAI5348518.1"/>
    <property type="molecule type" value="Genomic_DNA"/>
</dbReference>
<dbReference type="AlphaFoldDB" id="A0AAD4ZKB3"/>
<gene>
    <name evidence="1" type="ORF">L3X38_001405</name>
</gene>
<sequence length="89" mass="10162">MYRRTACYGNNFRVFTVDAIVAANRVIWNNKKACGSFYDVFCIGAVNSAISNSCKYSKVEPSIFLRRVSDCLLIPRLGELRFKYHPSDL</sequence>
<keyword evidence="2" id="KW-1185">Reference proteome</keyword>
<name>A0AAD4ZKB3_PRUDU</name>
<organism evidence="1 2">
    <name type="scientific">Prunus dulcis</name>
    <name type="common">Almond</name>
    <name type="synonym">Amygdalus dulcis</name>
    <dbReference type="NCBI Taxonomy" id="3755"/>
    <lineage>
        <taxon>Eukaryota</taxon>
        <taxon>Viridiplantae</taxon>
        <taxon>Streptophyta</taxon>
        <taxon>Embryophyta</taxon>
        <taxon>Tracheophyta</taxon>
        <taxon>Spermatophyta</taxon>
        <taxon>Magnoliopsida</taxon>
        <taxon>eudicotyledons</taxon>
        <taxon>Gunneridae</taxon>
        <taxon>Pentapetalae</taxon>
        <taxon>rosids</taxon>
        <taxon>fabids</taxon>
        <taxon>Rosales</taxon>
        <taxon>Rosaceae</taxon>
        <taxon>Amygdaloideae</taxon>
        <taxon>Amygdaleae</taxon>
        <taxon>Prunus</taxon>
    </lineage>
</organism>
<protein>
    <submittedName>
        <fullName evidence="1">Uncharacterized protein</fullName>
    </submittedName>
</protein>
<proteinExistence type="predicted"/>
<accession>A0AAD4ZKB3</accession>
<evidence type="ECO:0000313" key="2">
    <source>
        <dbReference type="Proteomes" id="UP001054821"/>
    </source>
</evidence>
<evidence type="ECO:0000313" key="1">
    <source>
        <dbReference type="EMBL" id="KAI5348518.1"/>
    </source>
</evidence>
<reference evidence="1 2" key="1">
    <citation type="journal article" date="2022" name="G3 (Bethesda)">
        <title>Whole-genome sequence and methylome profiling of the almond [Prunus dulcis (Mill.) D.A. Webb] cultivar 'Nonpareil'.</title>
        <authorList>
            <person name="D'Amico-Willman K.M."/>
            <person name="Ouma W.Z."/>
            <person name="Meulia T."/>
            <person name="Sideli G.M."/>
            <person name="Gradziel T.M."/>
            <person name="Fresnedo-Ramirez J."/>
        </authorList>
    </citation>
    <scope>NUCLEOTIDE SEQUENCE [LARGE SCALE GENOMIC DNA]</scope>
    <source>
        <strain evidence="1">Clone GOH B32 T37-40</strain>
    </source>
</reference>
<comment type="caution">
    <text evidence="1">The sequence shown here is derived from an EMBL/GenBank/DDBJ whole genome shotgun (WGS) entry which is preliminary data.</text>
</comment>
<dbReference type="SUPFAM" id="SSF50685">
    <property type="entry name" value="Barwin-like endoglucanases"/>
    <property type="match status" value="1"/>
</dbReference>
<dbReference type="Proteomes" id="UP001054821">
    <property type="component" value="Chromosome 1"/>
</dbReference>
<dbReference type="Gene3D" id="2.40.40.10">
    <property type="entry name" value="RlpA-like domain"/>
    <property type="match status" value="1"/>
</dbReference>
<dbReference type="InterPro" id="IPR036908">
    <property type="entry name" value="RlpA-like_sf"/>
</dbReference>